<feature type="transmembrane region" description="Helical" evidence="1">
    <location>
        <begin position="323"/>
        <end position="342"/>
    </location>
</feature>
<evidence type="ECO:0000313" key="2">
    <source>
        <dbReference type="EnsemblMetazoa" id="tetur14g00940.1"/>
    </source>
</evidence>
<feature type="transmembrane region" description="Helical" evidence="1">
    <location>
        <begin position="227"/>
        <end position="249"/>
    </location>
</feature>
<dbReference type="Proteomes" id="UP000015104">
    <property type="component" value="Unassembled WGS sequence"/>
</dbReference>
<keyword evidence="1" id="KW-0472">Membrane</keyword>
<feature type="transmembrane region" description="Helical" evidence="1">
    <location>
        <begin position="403"/>
        <end position="422"/>
    </location>
</feature>
<feature type="transmembrane region" description="Helical" evidence="1">
    <location>
        <begin position="297"/>
        <end position="317"/>
    </location>
</feature>
<evidence type="ECO:0000256" key="1">
    <source>
        <dbReference type="SAM" id="Phobius"/>
    </source>
</evidence>
<feature type="transmembrane region" description="Helical" evidence="1">
    <location>
        <begin position="130"/>
        <end position="150"/>
    </location>
</feature>
<dbReference type="HOGENOM" id="CLU_710445_0_0_1"/>
<keyword evidence="1" id="KW-0812">Transmembrane</keyword>
<dbReference type="AlphaFoldDB" id="T1KL29"/>
<keyword evidence="3" id="KW-1185">Reference proteome</keyword>
<dbReference type="EMBL" id="CAEY01000205">
    <property type="status" value="NOT_ANNOTATED_CDS"/>
    <property type="molecule type" value="Genomic_DNA"/>
</dbReference>
<organism evidence="2 3">
    <name type="scientific">Tetranychus urticae</name>
    <name type="common">Two-spotted spider mite</name>
    <dbReference type="NCBI Taxonomy" id="32264"/>
    <lineage>
        <taxon>Eukaryota</taxon>
        <taxon>Metazoa</taxon>
        <taxon>Ecdysozoa</taxon>
        <taxon>Arthropoda</taxon>
        <taxon>Chelicerata</taxon>
        <taxon>Arachnida</taxon>
        <taxon>Acari</taxon>
        <taxon>Acariformes</taxon>
        <taxon>Trombidiformes</taxon>
        <taxon>Prostigmata</taxon>
        <taxon>Eleutherengona</taxon>
        <taxon>Raphignathae</taxon>
        <taxon>Tetranychoidea</taxon>
        <taxon>Tetranychidae</taxon>
        <taxon>Tetranychus</taxon>
    </lineage>
</organism>
<dbReference type="EnsemblMetazoa" id="tetur14g00940.1">
    <property type="protein sequence ID" value="tetur14g00940.1"/>
    <property type="gene ID" value="tetur14g00940"/>
</dbReference>
<name>T1KL29_TETUR</name>
<keyword evidence="1" id="KW-1133">Transmembrane helix</keyword>
<accession>T1KL29</accession>
<reference evidence="3" key="1">
    <citation type="submission" date="2011-08" db="EMBL/GenBank/DDBJ databases">
        <authorList>
            <person name="Rombauts S."/>
        </authorList>
    </citation>
    <scope>NUCLEOTIDE SEQUENCE</scope>
    <source>
        <strain evidence="3">London</strain>
    </source>
</reference>
<feature type="transmembrane region" description="Helical" evidence="1">
    <location>
        <begin position="90"/>
        <end position="110"/>
    </location>
</feature>
<evidence type="ECO:0008006" key="4">
    <source>
        <dbReference type="Google" id="ProtNLM"/>
    </source>
</evidence>
<sequence length="424" mass="49347">MNEVVKQNDQQIDYNGVTTEKSNSTVTPIEQVVLNSMNGSITRFNQVHHRSPTVNVLEAKRSFLRLQTRSIVKEMQNKWLTRTQEKYRKFLMLLAIIIIAYNTTHDALMMFRLLPVPNTYPLISGQMSTIIIIFLADGLFFLITYLGLIYRTDYTDFEQKWKSIGLSSQDPFLDKMLQKTAQEIAIFSIVAMIGWTVTLSVFSWIVIQNDWDNGIVPVTMITVHISSYFFIPLFAWAKFYSLYTCSMIIRSVFTMIGKRILNHPDTFWNTETLRFYRQMYSRTIELTESSDNIWSRYLSIFYPMLNLFAIIIVYYIISGPVNLFRYAVLGILDFTAFWSIFFTNRYIIGINVEAASIYNIVYGKSLIRNNVDYMIEASLFLERIGREDVGYSYEGLFVYSPRLMTSILTLAVTIIIAFPSFVSR</sequence>
<evidence type="ECO:0000313" key="3">
    <source>
        <dbReference type="Proteomes" id="UP000015104"/>
    </source>
</evidence>
<reference evidence="2" key="2">
    <citation type="submission" date="2015-06" db="UniProtKB">
        <authorList>
            <consortium name="EnsemblMetazoa"/>
        </authorList>
    </citation>
    <scope>IDENTIFICATION</scope>
</reference>
<protein>
    <recommendedName>
        <fullName evidence="4">Gustatory receptor</fullName>
    </recommendedName>
</protein>
<feature type="transmembrane region" description="Helical" evidence="1">
    <location>
        <begin position="184"/>
        <end position="207"/>
    </location>
</feature>
<proteinExistence type="predicted"/>